<evidence type="ECO:0000256" key="4">
    <source>
        <dbReference type="ARBA" id="ARBA00022989"/>
    </source>
</evidence>
<dbReference type="Pfam" id="PF13520">
    <property type="entry name" value="AA_permease_2"/>
    <property type="match status" value="1"/>
</dbReference>
<feature type="transmembrane region" description="Helical" evidence="6">
    <location>
        <begin position="270"/>
        <end position="288"/>
    </location>
</feature>
<evidence type="ECO:0000313" key="8">
    <source>
        <dbReference type="Proteomes" id="UP000664882"/>
    </source>
</evidence>
<dbReference type="NCBIfam" id="NF008245">
    <property type="entry name" value="PRK11021.1"/>
    <property type="match status" value="1"/>
</dbReference>
<feature type="transmembrane region" description="Helical" evidence="6">
    <location>
        <begin position="218"/>
        <end position="239"/>
    </location>
</feature>
<dbReference type="PANTHER" id="PTHR42770:SF13">
    <property type="entry name" value="L-METHIONINE_BRANCHED-CHAIN AMINO ACID EXPORTER YJEH"/>
    <property type="match status" value="1"/>
</dbReference>
<comment type="caution">
    <text evidence="7">The sequence shown here is derived from an EMBL/GenBank/DDBJ whole genome shotgun (WGS) entry which is preliminary data.</text>
</comment>
<evidence type="ECO:0000313" key="7">
    <source>
        <dbReference type="EMBL" id="MBO1518399.1"/>
    </source>
</evidence>
<gene>
    <name evidence="7" type="primary">yjeH</name>
    <name evidence="7" type="ORF">J3U76_01915</name>
</gene>
<feature type="transmembrane region" description="Helical" evidence="6">
    <location>
        <begin position="350"/>
        <end position="367"/>
    </location>
</feature>
<name>A0ABS3NCS0_9GAMM</name>
<accession>A0ABS3NCS0</accession>
<protein>
    <submittedName>
        <fullName evidence="7">L-methionine/branched-chain amino acid transporter</fullName>
    </submittedName>
</protein>
<feature type="transmembrane region" description="Helical" evidence="6">
    <location>
        <begin position="12"/>
        <end position="36"/>
    </location>
</feature>
<dbReference type="EMBL" id="JAGDFX010000002">
    <property type="protein sequence ID" value="MBO1518399.1"/>
    <property type="molecule type" value="Genomic_DNA"/>
</dbReference>
<feature type="transmembrane region" description="Helical" evidence="6">
    <location>
        <begin position="110"/>
        <end position="136"/>
    </location>
</feature>
<reference evidence="7 8" key="1">
    <citation type="submission" date="2021-03" db="EMBL/GenBank/DDBJ databases">
        <title>Oceanisphaera sp. nov., isolated from the intestine.</title>
        <authorList>
            <person name="Zhao L.-H."/>
            <person name="Shi L.-F."/>
        </authorList>
    </citation>
    <scope>NUCLEOTIDE SEQUENCE [LARGE SCALE GENOMIC DNA]</scope>
    <source>
        <strain evidence="7 8">DM8</strain>
    </source>
</reference>
<dbReference type="RefSeq" id="WP_208003983.1">
    <property type="nucleotide sequence ID" value="NZ_JAGDFX010000002.1"/>
</dbReference>
<dbReference type="InterPro" id="IPR002293">
    <property type="entry name" value="AA/rel_permease1"/>
</dbReference>
<dbReference type="PIRSF" id="PIRSF006060">
    <property type="entry name" value="AA_transporter"/>
    <property type="match status" value="1"/>
</dbReference>
<keyword evidence="8" id="KW-1185">Reference proteome</keyword>
<organism evidence="7 8">
    <name type="scientific">Oceanisphaera pacifica</name>
    <dbReference type="NCBI Taxonomy" id="2818389"/>
    <lineage>
        <taxon>Bacteria</taxon>
        <taxon>Pseudomonadati</taxon>
        <taxon>Pseudomonadota</taxon>
        <taxon>Gammaproteobacteria</taxon>
        <taxon>Aeromonadales</taxon>
        <taxon>Aeromonadaceae</taxon>
        <taxon>Oceanisphaera</taxon>
    </lineage>
</organism>
<proteinExistence type="predicted"/>
<keyword evidence="3 6" id="KW-0812">Transmembrane</keyword>
<evidence type="ECO:0000256" key="3">
    <source>
        <dbReference type="ARBA" id="ARBA00022692"/>
    </source>
</evidence>
<evidence type="ECO:0000256" key="5">
    <source>
        <dbReference type="ARBA" id="ARBA00023136"/>
    </source>
</evidence>
<keyword evidence="2" id="KW-1003">Cell membrane</keyword>
<feature type="transmembrane region" description="Helical" evidence="6">
    <location>
        <begin position="184"/>
        <end position="206"/>
    </location>
</feature>
<keyword evidence="5 6" id="KW-0472">Membrane</keyword>
<comment type="subcellular location">
    <subcellularLocation>
        <location evidence="1">Cell membrane</location>
        <topology evidence="1">Multi-pass membrane protein</topology>
    </subcellularLocation>
</comment>
<evidence type="ECO:0000256" key="1">
    <source>
        <dbReference type="ARBA" id="ARBA00004651"/>
    </source>
</evidence>
<feature type="transmembrane region" description="Helical" evidence="6">
    <location>
        <begin position="42"/>
        <end position="60"/>
    </location>
</feature>
<feature type="transmembrane region" description="Helical" evidence="6">
    <location>
        <begin position="143"/>
        <end position="164"/>
    </location>
</feature>
<evidence type="ECO:0000256" key="6">
    <source>
        <dbReference type="SAM" id="Phobius"/>
    </source>
</evidence>
<dbReference type="PANTHER" id="PTHR42770">
    <property type="entry name" value="AMINO ACID TRANSPORTER-RELATED"/>
    <property type="match status" value="1"/>
</dbReference>
<sequence length="445" mass="47735">MSRLQQQLGLGYGTTMMATSLLGSGIFVVPAVAASLAGADSLWAWLVLIILVLPIAFTFARLGRAFPHAGGAPHLIGRALGVPMEKLSAFLFLAVLPVGLPAMLTLTTGFWHALFVFSDTGDLLIQLGTLSLVMLLGTRNSAASGLVQLLIALAIIGLLAAMWFKAGLLNSVISTIPALETVAWPAIPSTLAVMFWCFVGLEAFTHMGEEFKRPERDFPLALLFGVLLAGLIYLAYAVAVVKFSGFGDQLTNTTSFPILMAKLFGEPGRWAAATVGYLACFAGLNLYVQGFSRLLWSMADEGKLPASLAKLNSRGVPFRALIWVVAASALSLLAVWAFKLPLETLMRYANGNFILVYLLAMIAGVKLLSGSHRWLATLASLLCLGIFVSLGIEAGYALALGGLFIGSSWLIRMDEKRRDSAARIDKKALLRLLAHRLSQMLSMKT</sequence>
<dbReference type="Gene3D" id="1.20.1740.10">
    <property type="entry name" value="Amino acid/polyamine transporter I"/>
    <property type="match status" value="1"/>
</dbReference>
<feature type="transmembrane region" description="Helical" evidence="6">
    <location>
        <begin position="87"/>
        <end position="104"/>
    </location>
</feature>
<keyword evidence="4 6" id="KW-1133">Transmembrane helix</keyword>
<evidence type="ECO:0000256" key="2">
    <source>
        <dbReference type="ARBA" id="ARBA00022475"/>
    </source>
</evidence>
<feature type="transmembrane region" description="Helical" evidence="6">
    <location>
        <begin position="320"/>
        <end position="338"/>
    </location>
</feature>
<dbReference type="InterPro" id="IPR050367">
    <property type="entry name" value="APC_superfamily"/>
</dbReference>
<dbReference type="Proteomes" id="UP000664882">
    <property type="component" value="Unassembled WGS sequence"/>
</dbReference>